<dbReference type="EMBL" id="MHOK01000009">
    <property type="protein sequence ID" value="OGZ62058.1"/>
    <property type="molecule type" value="Genomic_DNA"/>
</dbReference>
<accession>A0A1G2HJI9</accession>
<proteinExistence type="predicted"/>
<dbReference type="Proteomes" id="UP000176770">
    <property type="component" value="Unassembled WGS sequence"/>
</dbReference>
<reference evidence="1 2" key="1">
    <citation type="journal article" date="2016" name="Nat. Commun.">
        <title>Thousands of microbial genomes shed light on interconnected biogeochemical processes in an aquifer system.</title>
        <authorList>
            <person name="Anantharaman K."/>
            <person name="Brown C.T."/>
            <person name="Hug L.A."/>
            <person name="Sharon I."/>
            <person name="Castelle C.J."/>
            <person name="Probst A.J."/>
            <person name="Thomas B.C."/>
            <person name="Singh A."/>
            <person name="Wilkins M.J."/>
            <person name="Karaoz U."/>
            <person name="Brodie E.L."/>
            <person name="Williams K.H."/>
            <person name="Hubbard S.S."/>
            <person name="Banfield J.F."/>
        </authorList>
    </citation>
    <scope>NUCLEOTIDE SEQUENCE [LARGE SCALE GENOMIC DNA]</scope>
</reference>
<sequence>MLVGQDLPQELSSDTDVSITVRSGNIRWDPYFFCDKIRTENGLSCGHDLARGITIKELLTSDGPYGQWKQYSNQEPRSQVSGVIRIIPT</sequence>
<name>A0A1G2HJI9_9BACT</name>
<evidence type="ECO:0000313" key="2">
    <source>
        <dbReference type="Proteomes" id="UP000176770"/>
    </source>
</evidence>
<comment type="caution">
    <text evidence="1">The sequence shown here is derived from an EMBL/GenBank/DDBJ whole genome shotgun (WGS) entry which is preliminary data.</text>
</comment>
<organism evidence="1 2">
    <name type="scientific">Candidatus Spechtbacteria bacterium RIFCSPLOWO2_12_FULL_38_22</name>
    <dbReference type="NCBI Taxonomy" id="1802165"/>
    <lineage>
        <taxon>Bacteria</taxon>
        <taxon>Candidatus Spechtiibacteriota</taxon>
    </lineage>
</organism>
<protein>
    <submittedName>
        <fullName evidence="1">Uncharacterized protein</fullName>
    </submittedName>
</protein>
<evidence type="ECO:0000313" key="1">
    <source>
        <dbReference type="EMBL" id="OGZ62058.1"/>
    </source>
</evidence>
<dbReference type="AlphaFoldDB" id="A0A1G2HJI9"/>
<gene>
    <name evidence="1" type="ORF">A3F94_02400</name>
</gene>